<evidence type="ECO:0000313" key="3">
    <source>
        <dbReference type="Proteomes" id="UP000829354"/>
    </source>
</evidence>
<protein>
    <recommendedName>
        <fullName evidence="1">BTB domain-containing protein</fullName>
    </recommendedName>
</protein>
<dbReference type="InterPro" id="IPR011333">
    <property type="entry name" value="SKP1/BTB/POZ_sf"/>
</dbReference>
<keyword evidence="3" id="KW-1185">Reference proteome</keyword>
<sequence>MVEKEYLNNGKMDTEVYVKIRKMIGLPRKELRSFGEETKQFSDVILKVKEQKCYVSKLYLSSQSPYFATLFLGEFQESEKNRNRIERCKSSKLPILSGGSLW</sequence>
<dbReference type="AlphaFoldDB" id="A0AAE9EGA8"/>
<dbReference type="EMBL" id="CP092621">
    <property type="protein sequence ID" value="UMM20172.1"/>
    <property type="molecule type" value="Genomic_DNA"/>
</dbReference>
<reference evidence="2 3" key="1">
    <citation type="submission" date="2022-04" db="EMBL/GenBank/DDBJ databases">
        <title>Chromosome-level reference genomes for two strains of Caenorhabditis briggsae: an improved platform for comparative genomics.</title>
        <authorList>
            <person name="Stevens L."/>
            <person name="Andersen E."/>
        </authorList>
    </citation>
    <scope>NUCLEOTIDE SEQUENCE [LARGE SCALE GENOMIC DNA]</scope>
    <source>
        <strain evidence="2">VX34</strain>
        <tissue evidence="2">Whole-organism</tissue>
    </source>
</reference>
<feature type="domain" description="BTB" evidence="1">
    <location>
        <begin position="42"/>
        <end position="79"/>
    </location>
</feature>
<dbReference type="PROSITE" id="PS50097">
    <property type="entry name" value="BTB"/>
    <property type="match status" value="1"/>
</dbReference>
<organism evidence="2 3">
    <name type="scientific">Caenorhabditis briggsae</name>
    <dbReference type="NCBI Taxonomy" id="6238"/>
    <lineage>
        <taxon>Eukaryota</taxon>
        <taxon>Metazoa</taxon>
        <taxon>Ecdysozoa</taxon>
        <taxon>Nematoda</taxon>
        <taxon>Chromadorea</taxon>
        <taxon>Rhabditida</taxon>
        <taxon>Rhabditina</taxon>
        <taxon>Rhabditomorpha</taxon>
        <taxon>Rhabditoidea</taxon>
        <taxon>Rhabditidae</taxon>
        <taxon>Peloderinae</taxon>
        <taxon>Caenorhabditis</taxon>
    </lineage>
</organism>
<dbReference type="PANTHER" id="PTHR22743">
    <property type="entry name" value="MEPRIN/TRAF-LIKE MATH FAMILY-C.ELEGANS"/>
    <property type="match status" value="1"/>
</dbReference>
<proteinExistence type="predicted"/>
<gene>
    <name evidence="2" type="ORF">L5515_015522</name>
</gene>
<dbReference type="Pfam" id="PF00651">
    <property type="entry name" value="BTB"/>
    <property type="match status" value="1"/>
</dbReference>
<name>A0AAE9EGA8_CAEBR</name>
<dbReference type="PANTHER" id="PTHR22743:SF165">
    <property type="entry name" value="BTB AND MATH DOMAIN CONTAINING-RELATED"/>
    <property type="match status" value="1"/>
</dbReference>
<evidence type="ECO:0000259" key="1">
    <source>
        <dbReference type="PROSITE" id="PS50097"/>
    </source>
</evidence>
<accession>A0AAE9EGA8</accession>
<dbReference type="Proteomes" id="UP000829354">
    <property type="component" value="Chromosome II"/>
</dbReference>
<dbReference type="Gene3D" id="3.30.710.10">
    <property type="entry name" value="Potassium Channel Kv1.1, Chain A"/>
    <property type="match status" value="1"/>
</dbReference>
<evidence type="ECO:0000313" key="2">
    <source>
        <dbReference type="EMBL" id="UMM20172.1"/>
    </source>
</evidence>
<dbReference type="InterPro" id="IPR000210">
    <property type="entry name" value="BTB/POZ_dom"/>
</dbReference>
<dbReference type="InterPro" id="IPR052664">
    <property type="entry name" value="BTB-MATH_domain_protein"/>
</dbReference>
<dbReference type="SUPFAM" id="SSF54695">
    <property type="entry name" value="POZ domain"/>
    <property type="match status" value="1"/>
</dbReference>